<organism evidence="2 3">
    <name type="scientific">Candidatus Coprosoma intestinipullorum</name>
    <dbReference type="NCBI Taxonomy" id="2840752"/>
    <lineage>
        <taxon>Bacteria</taxon>
        <taxon>Bacillati</taxon>
        <taxon>Bacillota</taxon>
        <taxon>Bacillota incertae sedis</taxon>
        <taxon>Candidatus Coprosoma</taxon>
    </lineage>
</organism>
<comment type="caution">
    <text evidence="2">The sequence shown here is derived from an EMBL/GenBank/DDBJ whole genome shotgun (WGS) entry which is preliminary data.</text>
</comment>
<dbReference type="InterPro" id="IPR002725">
    <property type="entry name" value="YgjP-like_metallopeptidase"/>
</dbReference>
<reference evidence="2" key="2">
    <citation type="journal article" date="2021" name="PeerJ">
        <title>Extensive microbial diversity within the chicken gut microbiome revealed by metagenomics and culture.</title>
        <authorList>
            <person name="Gilroy R."/>
            <person name="Ravi A."/>
            <person name="Getino M."/>
            <person name="Pursley I."/>
            <person name="Horton D.L."/>
            <person name="Alikhan N.F."/>
            <person name="Baker D."/>
            <person name="Gharbi K."/>
            <person name="Hall N."/>
            <person name="Watson M."/>
            <person name="Adriaenssens E.M."/>
            <person name="Foster-Nyarko E."/>
            <person name="Jarju S."/>
            <person name="Secka A."/>
            <person name="Antonio M."/>
            <person name="Oren A."/>
            <person name="Chaudhuri R.R."/>
            <person name="La Ragione R."/>
            <person name="Hildebrand F."/>
            <person name="Pallen M.J."/>
        </authorList>
    </citation>
    <scope>NUCLEOTIDE SEQUENCE</scope>
    <source>
        <strain evidence="2">CHK147-3167</strain>
    </source>
</reference>
<dbReference type="PANTHER" id="PTHR30399:SF1">
    <property type="entry name" value="UTP PYROPHOSPHATASE"/>
    <property type="match status" value="1"/>
</dbReference>
<evidence type="ECO:0000259" key="1">
    <source>
        <dbReference type="Pfam" id="PF01863"/>
    </source>
</evidence>
<reference evidence="2" key="1">
    <citation type="submission" date="2020-10" db="EMBL/GenBank/DDBJ databases">
        <authorList>
            <person name="Gilroy R."/>
        </authorList>
    </citation>
    <scope>NUCLEOTIDE SEQUENCE</scope>
    <source>
        <strain evidence="2">CHK147-3167</strain>
    </source>
</reference>
<protein>
    <submittedName>
        <fullName evidence="2">M48 family metallopeptidase</fullName>
    </submittedName>
</protein>
<accession>A0A9D0ZQA6</accession>
<feature type="domain" description="YgjP-like metallopeptidase" evidence="1">
    <location>
        <begin position="24"/>
        <end position="213"/>
    </location>
</feature>
<name>A0A9D0ZQA6_9FIRM</name>
<dbReference type="PANTHER" id="PTHR30399">
    <property type="entry name" value="UNCHARACTERIZED PROTEIN YGJP"/>
    <property type="match status" value="1"/>
</dbReference>
<dbReference type="EMBL" id="DVFV01000066">
    <property type="protein sequence ID" value="HIQ90674.1"/>
    <property type="molecule type" value="Genomic_DNA"/>
</dbReference>
<dbReference type="AlphaFoldDB" id="A0A9D0ZQA6"/>
<dbReference type="Proteomes" id="UP000886786">
    <property type="component" value="Unassembled WGS sequence"/>
</dbReference>
<evidence type="ECO:0000313" key="2">
    <source>
        <dbReference type="EMBL" id="HIQ90674.1"/>
    </source>
</evidence>
<sequence>MQLEFDYKLDGETYKVIVTKKNNKNTYIKVKEDLTINVSTNYLATKHYIKGLLDSERDYLRRVLRKLKLRAEKEADFYYLGKKYDIIWVPFSKVEIDGLKIYAKDEKQLEKWLKKEMLRVFTERLEYNYDLFDEDIPFPKLKIRSMKTRWGVCNKRDDSVTLNSKLIKYDIKEIDYVIIHELSHFVHFDHSKDFWKTVSYYMPDYKKAVKVLNG</sequence>
<dbReference type="InterPro" id="IPR053136">
    <property type="entry name" value="UTP_pyrophosphatase-like"/>
</dbReference>
<evidence type="ECO:0000313" key="3">
    <source>
        <dbReference type="Proteomes" id="UP000886786"/>
    </source>
</evidence>
<gene>
    <name evidence="2" type="ORF">IAB27_03485</name>
</gene>
<dbReference type="CDD" id="cd07344">
    <property type="entry name" value="M48_yhfN_like"/>
    <property type="match status" value="1"/>
</dbReference>
<dbReference type="Gene3D" id="3.30.2010.10">
    <property type="entry name" value="Metalloproteases ('zincins'), catalytic domain"/>
    <property type="match status" value="1"/>
</dbReference>
<dbReference type="Pfam" id="PF01863">
    <property type="entry name" value="YgjP-like"/>
    <property type="match status" value="1"/>
</dbReference>
<proteinExistence type="predicted"/>